<dbReference type="Pfam" id="PF01934">
    <property type="entry name" value="HepT-like"/>
    <property type="match status" value="1"/>
</dbReference>
<evidence type="ECO:0000256" key="1">
    <source>
        <dbReference type="ARBA" id="ARBA00022553"/>
    </source>
</evidence>
<sequence>MAGRRLEPILVEIIAALDGISAAAAGKTLEDFRGDWLLRHGIERGIEIISEATRHIPDELTALAPEIPWKQVRGIGNVLRHEYHKTSDAIVWAVVTDNLPPLRVAVERILEASVQERGK</sequence>
<dbReference type="GO" id="GO:0110001">
    <property type="term" value="C:toxin-antitoxin complex"/>
    <property type="evidence" value="ECO:0007669"/>
    <property type="project" value="InterPro"/>
</dbReference>
<evidence type="ECO:0000313" key="6">
    <source>
        <dbReference type="EMBL" id="PDQ20656.1"/>
    </source>
</evidence>
<dbReference type="GO" id="GO:0016787">
    <property type="term" value="F:hydrolase activity"/>
    <property type="evidence" value="ECO:0007669"/>
    <property type="project" value="UniProtKB-KW"/>
</dbReference>
<evidence type="ECO:0000256" key="5">
    <source>
        <dbReference type="ARBA" id="ARBA00022801"/>
    </source>
</evidence>
<keyword evidence="3" id="KW-0540">Nuclease</keyword>
<evidence type="ECO:0008006" key="8">
    <source>
        <dbReference type="Google" id="ProtNLM"/>
    </source>
</evidence>
<dbReference type="Proteomes" id="UP000219182">
    <property type="component" value="Unassembled WGS sequence"/>
</dbReference>
<evidence type="ECO:0000313" key="7">
    <source>
        <dbReference type="Proteomes" id="UP000219182"/>
    </source>
</evidence>
<accession>A0A2A6FG58</accession>
<keyword evidence="4" id="KW-0547">Nucleotide-binding</keyword>
<keyword evidence="2" id="KW-1277">Toxin-antitoxin system</keyword>
<dbReference type="AlphaFoldDB" id="A0A2A6FG58"/>
<evidence type="ECO:0000256" key="4">
    <source>
        <dbReference type="ARBA" id="ARBA00022741"/>
    </source>
</evidence>
<evidence type="ECO:0000256" key="3">
    <source>
        <dbReference type="ARBA" id="ARBA00022722"/>
    </source>
</evidence>
<organism evidence="6 7">
    <name type="scientific">Mesorhizobium sanjuanii</name>
    <dbReference type="NCBI Taxonomy" id="2037900"/>
    <lineage>
        <taxon>Bacteria</taxon>
        <taxon>Pseudomonadati</taxon>
        <taxon>Pseudomonadota</taxon>
        <taxon>Alphaproteobacteria</taxon>
        <taxon>Hyphomicrobiales</taxon>
        <taxon>Phyllobacteriaceae</taxon>
        <taxon>Mesorhizobium</taxon>
    </lineage>
</organism>
<dbReference type="InterPro" id="IPR008201">
    <property type="entry name" value="HepT-like"/>
</dbReference>
<gene>
    <name evidence="6" type="ORF">CN311_13115</name>
</gene>
<evidence type="ECO:0000256" key="2">
    <source>
        <dbReference type="ARBA" id="ARBA00022649"/>
    </source>
</evidence>
<reference evidence="6 7" key="1">
    <citation type="submission" date="2017-09" db="EMBL/GenBank/DDBJ databases">
        <title>Mesorhizobum sanjuanii sp. nov. isolated from nodules of Lotus tenuis in saline-alkaline lowlands of Flooding Pampa.</title>
        <authorList>
            <person name="Sannazzaro A.I."/>
            <person name="Torres Tejerizo G.A."/>
            <person name="Fontana F."/>
            <person name="Cumpa Velazquez L.M."/>
            <person name="Hansen L."/>
            <person name="Pistorio M."/>
            <person name="Estrella M.J."/>
        </authorList>
    </citation>
    <scope>NUCLEOTIDE SEQUENCE [LARGE SCALE GENOMIC DNA]</scope>
    <source>
        <strain evidence="6 7">BSA136</strain>
    </source>
</reference>
<dbReference type="RefSeq" id="WP_097574139.1">
    <property type="nucleotide sequence ID" value="NZ_NWQG01000072.1"/>
</dbReference>
<dbReference type="PANTHER" id="PTHR34139">
    <property type="entry name" value="UPF0331 PROTEIN MJ0127"/>
    <property type="match status" value="1"/>
</dbReference>
<keyword evidence="7" id="KW-1185">Reference proteome</keyword>
<dbReference type="EMBL" id="NWQG01000072">
    <property type="protein sequence ID" value="PDQ20656.1"/>
    <property type="molecule type" value="Genomic_DNA"/>
</dbReference>
<proteinExistence type="predicted"/>
<dbReference type="PANTHER" id="PTHR34139:SF1">
    <property type="entry name" value="RNASE MJ1380-RELATED"/>
    <property type="match status" value="1"/>
</dbReference>
<dbReference type="GO" id="GO:0000166">
    <property type="term" value="F:nucleotide binding"/>
    <property type="evidence" value="ECO:0007669"/>
    <property type="project" value="UniProtKB-KW"/>
</dbReference>
<comment type="caution">
    <text evidence="6">The sequence shown here is derived from an EMBL/GenBank/DDBJ whole genome shotgun (WGS) entry which is preliminary data.</text>
</comment>
<name>A0A2A6FG58_9HYPH</name>
<protein>
    <recommendedName>
        <fullName evidence="8">DUF86 domain-containing protein</fullName>
    </recommendedName>
</protein>
<keyword evidence="1" id="KW-0597">Phosphoprotein</keyword>
<keyword evidence="5" id="KW-0378">Hydrolase</keyword>
<dbReference type="GO" id="GO:0004540">
    <property type="term" value="F:RNA nuclease activity"/>
    <property type="evidence" value="ECO:0007669"/>
    <property type="project" value="InterPro"/>
</dbReference>
<dbReference type="InterPro" id="IPR051813">
    <property type="entry name" value="HepT_RNase_toxin"/>
</dbReference>